<evidence type="ECO:0000313" key="2">
    <source>
        <dbReference type="EMBL" id="KAK9118136.1"/>
    </source>
</evidence>
<keyword evidence="3" id="KW-1185">Reference proteome</keyword>
<reference evidence="2 3" key="1">
    <citation type="submission" date="2024-01" db="EMBL/GenBank/DDBJ databases">
        <title>Genome assemblies of Stephania.</title>
        <authorList>
            <person name="Yang L."/>
        </authorList>
    </citation>
    <scope>NUCLEOTIDE SEQUENCE [LARGE SCALE GENOMIC DNA]</scope>
    <source>
        <strain evidence="2">JXDWG</strain>
        <tissue evidence="2">Leaf</tissue>
    </source>
</reference>
<organism evidence="2 3">
    <name type="scientific">Stephania cephalantha</name>
    <dbReference type="NCBI Taxonomy" id="152367"/>
    <lineage>
        <taxon>Eukaryota</taxon>
        <taxon>Viridiplantae</taxon>
        <taxon>Streptophyta</taxon>
        <taxon>Embryophyta</taxon>
        <taxon>Tracheophyta</taxon>
        <taxon>Spermatophyta</taxon>
        <taxon>Magnoliopsida</taxon>
        <taxon>Ranunculales</taxon>
        <taxon>Menispermaceae</taxon>
        <taxon>Menispermoideae</taxon>
        <taxon>Cissampelideae</taxon>
        <taxon>Stephania</taxon>
    </lineage>
</organism>
<gene>
    <name evidence="2" type="ORF">Scep_016229</name>
</gene>
<dbReference type="Proteomes" id="UP001419268">
    <property type="component" value="Unassembled WGS sequence"/>
</dbReference>
<accession>A0AAP0NVK7</accession>
<feature type="compositionally biased region" description="Basic and acidic residues" evidence="1">
    <location>
        <begin position="62"/>
        <end position="86"/>
    </location>
</feature>
<name>A0AAP0NVK7_9MAGN</name>
<dbReference type="PANTHER" id="PTHR37203">
    <property type="match status" value="1"/>
</dbReference>
<comment type="caution">
    <text evidence="2">The sequence shown here is derived from an EMBL/GenBank/DDBJ whole genome shotgun (WGS) entry which is preliminary data.</text>
</comment>
<sequence>MKKAVDGVVFDEELRIVGGKLAAMQLESRVALLAARKGLAGAASRYIGFRSMMMFLGPFVPDQDKPTGKSENVLREDPDDKQVKSVHRRPDIAFVDQRVYTNLGALSNSRGVHSATLYQSGDLAS</sequence>
<dbReference type="AlphaFoldDB" id="A0AAP0NVK7"/>
<dbReference type="PANTHER" id="PTHR37203:SF3">
    <property type="entry name" value="SLR0975 PROTEIN"/>
    <property type="match status" value="1"/>
</dbReference>
<dbReference type="EMBL" id="JBBNAG010000007">
    <property type="protein sequence ID" value="KAK9118136.1"/>
    <property type="molecule type" value="Genomic_DNA"/>
</dbReference>
<proteinExistence type="predicted"/>
<evidence type="ECO:0000256" key="1">
    <source>
        <dbReference type="SAM" id="MobiDB-lite"/>
    </source>
</evidence>
<feature type="region of interest" description="Disordered" evidence="1">
    <location>
        <begin position="61"/>
        <end position="86"/>
    </location>
</feature>
<evidence type="ECO:0000313" key="3">
    <source>
        <dbReference type="Proteomes" id="UP001419268"/>
    </source>
</evidence>
<protein>
    <submittedName>
        <fullName evidence="2">Uncharacterized protein</fullName>
    </submittedName>
</protein>